<dbReference type="Gene3D" id="1.10.101.10">
    <property type="entry name" value="PGBD-like superfamily/PGBD"/>
    <property type="match status" value="1"/>
</dbReference>
<proteinExistence type="predicted"/>
<evidence type="ECO:0000256" key="1">
    <source>
        <dbReference type="SAM" id="SignalP"/>
    </source>
</evidence>
<keyword evidence="1" id="KW-0732">Signal</keyword>
<feature type="domain" description="Peptidoglycan binding-like" evidence="2">
    <location>
        <begin position="74"/>
        <end position="132"/>
    </location>
</feature>
<dbReference type="InterPro" id="IPR002477">
    <property type="entry name" value="Peptidoglycan-bd-like"/>
</dbReference>
<dbReference type="Proteomes" id="UP000319613">
    <property type="component" value="Unassembled WGS sequence"/>
</dbReference>
<dbReference type="SUPFAM" id="SSF47090">
    <property type="entry name" value="PGBD-like"/>
    <property type="match status" value="1"/>
</dbReference>
<dbReference type="Pfam" id="PF01471">
    <property type="entry name" value="PG_binding_1"/>
    <property type="match status" value="1"/>
</dbReference>
<sequence>MSKKLIGIVASFALVLSLVGANTASALTAADVAMLQAAGIISAAQAASLNASLMPSSTVSSGYTFAKDLTVGSRGADVTALQEMLVSGGHLVMPAGAAYGYFGGLTKAALIKYQLAKGITPAAGYFGPKTRAMANASGMPSSPSMPSTPGAAVSGTDLMVTLAPTSPMTGAVVAGQAIANLAEYTFTNKSATPAVVTNVTFQRGGVSNDAVLTNVYLYNGVNRLTDSASISQGKVAFNAPSGLFTVPAGSSMTVSLRSDIVTGTAYNGQILVLSLTGVTSNLPVSAVYPISGASQTVSSATLATVSFAASSTPTTTTLDPQSDFVMWQQNVDVGTNDVWMKSLALRQIGSVAAGDLGNFRFYVDGVQVGATLSAYDSNAYLTFDLSASPVKLTTGSHTLKLVGDIIGGSTRNFSFSLRQASDVNVVDSQLNINVTATTGADTGFSNNDTTTGTVSVSSGTLTITKKTDSPSGNTTLNASSVSLARFEVKAAGEAMKVENLYVKWAGANRGNIRNGALFANGVQIGSTADIASSSAGTLYNLGSSLVVYPGAPVTLEVRGDIYSSSGAQWVNGDVLTVSLVAGTSNVQRLKSLSYVGSSAIAANQMTVAQGTLSLSKQKSFSNTNNITKLR</sequence>
<organism evidence="3 4">
    <name type="scientific">Candidatus Doudnabacteria bacterium Gr01-1014_77</name>
    <dbReference type="NCBI Taxonomy" id="2017133"/>
    <lineage>
        <taxon>Bacteria</taxon>
        <taxon>Candidatus Doudnaibacteriota</taxon>
    </lineage>
</organism>
<accession>A0A554JBJ5</accession>
<name>A0A554JBJ5_9BACT</name>
<evidence type="ECO:0000259" key="2">
    <source>
        <dbReference type="Pfam" id="PF01471"/>
    </source>
</evidence>
<gene>
    <name evidence="3" type="ORF">G01um101477_350</name>
</gene>
<evidence type="ECO:0000313" key="4">
    <source>
        <dbReference type="Proteomes" id="UP000319613"/>
    </source>
</evidence>
<comment type="caution">
    <text evidence="3">The sequence shown here is derived from an EMBL/GenBank/DDBJ whole genome shotgun (WGS) entry which is preliminary data.</text>
</comment>
<dbReference type="InterPro" id="IPR036365">
    <property type="entry name" value="PGBD-like_sf"/>
</dbReference>
<reference evidence="3 4" key="1">
    <citation type="submission" date="2017-07" db="EMBL/GenBank/DDBJ databases">
        <title>Mechanisms for carbon and nitrogen cycling indicate functional differentiation within the Candidate Phyla Radiation.</title>
        <authorList>
            <person name="Danczak R.E."/>
            <person name="Johnston M.D."/>
            <person name="Kenah C."/>
            <person name="Slattery M."/>
            <person name="Wrighton K.C."/>
            <person name="Wilkins M.J."/>
        </authorList>
    </citation>
    <scope>NUCLEOTIDE SEQUENCE [LARGE SCALE GENOMIC DNA]</scope>
    <source>
        <strain evidence="3">Gr01-1014_77</strain>
    </source>
</reference>
<feature type="signal peptide" evidence="1">
    <location>
        <begin position="1"/>
        <end position="26"/>
    </location>
</feature>
<feature type="chain" id="PRO_5021987820" description="Peptidoglycan binding-like domain-containing protein" evidence="1">
    <location>
        <begin position="27"/>
        <end position="630"/>
    </location>
</feature>
<dbReference type="InterPro" id="IPR036366">
    <property type="entry name" value="PGBDSf"/>
</dbReference>
<evidence type="ECO:0000313" key="3">
    <source>
        <dbReference type="EMBL" id="TSC65745.1"/>
    </source>
</evidence>
<dbReference type="EMBL" id="VMFF01000030">
    <property type="protein sequence ID" value="TSC65745.1"/>
    <property type="molecule type" value="Genomic_DNA"/>
</dbReference>
<dbReference type="AlphaFoldDB" id="A0A554JBJ5"/>
<protein>
    <recommendedName>
        <fullName evidence="2">Peptidoglycan binding-like domain-containing protein</fullName>
    </recommendedName>
</protein>